<proteinExistence type="predicted"/>
<dbReference type="InterPro" id="IPR036188">
    <property type="entry name" value="FAD/NAD-bd_sf"/>
</dbReference>
<dbReference type="Proteomes" id="UP000620127">
    <property type="component" value="Unassembled WGS sequence"/>
</dbReference>
<dbReference type="Gene3D" id="3.50.50.60">
    <property type="entry name" value="FAD/NAD(P)-binding domain"/>
    <property type="match status" value="1"/>
</dbReference>
<dbReference type="Gene3D" id="3.30.9.100">
    <property type="match status" value="1"/>
</dbReference>
<evidence type="ECO:0000259" key="1">
    <source>
        <dbReference type="Pfam" id="PF01494"/>
    </source>
</evidence>
<comment type="caution">
    <text evidence="2">The sequence shown here is derived from an EMBL/GenBank/DDBJ whole genome shotgun (WGS) entry which is preliminary data.</text>
</comment>
<sequence length="509" mass="57994">MLLSIYVTKDMLFSIESAAVNNFKTNEFMEAHNFSSIDESQKSMQTQYADVLIIGGGPSGCAAGLALLKRGDIDVMMIERDDYTEHRYGESLSSGVRSTLEYLDLWQDFAQAQNLAPFTCQVTWGSESQRRLGYMFTPHGTGWNLDRLNFEQMMMRAFVKRGGRLQCHRQVITCEPQSDRGWRVIVKSQDQQMHMIVCKYIIDASGRRGVMRTNLNLALKVHDRLIGITCIGQLPADSSPQIENQVEACEYGWWHSSPMPDRRVSISLMTDPDIAHKMQICHPDVWLDLLMKTPFLGALVNRVGVEFAEKPRSFPCFSSYLEQAGGKDWVAVGDAVASYDPISSSGMPRALASGVHGAFIAVDSLFSSGELLKTYAGAINQDFKQYLQTQWQYYQRETRWPLATFWARRRAVIAISKEATIHATHFFEQRLAPNPTHLKASELQDLWLLCELGKSVRCLIQEFSQQHLYLPEQKILLGLQELIETGYLEIANEDEEDRVFFNTERLYFD</sequence>
<dbReference type="InterPro" id="IPR002938">
    <property type="entry name" value="FAD-bd"/>
</dbReference>
<organism evidence="2 3">
    <name type="scientific">Undibacterium macrobrachii</name>
    <dbReference type="NCBI Taxonomy" id="1119058"/>
    <lineage>
        <taxon>Bacteria</taxon>
        <taxon>Pseudomonadati</taxon>
        <taxon>Pseudomonadota</taxon>
        <taxon>Betaproteobacteria</taxon>
        <taxon>Burkholderiales</taxon>
        <taxon>Oxalobacteraceae</taxon>
        <taxon>Undibacterium</taxon>
    </lineage>
</organism>
<evidence type="ECO:0000313" key="2">
    <source>
        <dbReference type="EMBL" id="GGX13818.1"/>
    </source>
</evidence>
<reference evidence="3" key="1">
    <citation type="journal article" date="2019" name="Int. J. Syst. Evol. Microbiol.">
        <title>The Global Catalogue of Microorganisms (GCM) 10K type strain sequencing project: providing services to taxonomists for standard genome sequencing and annotation.</title>
        <authorList>
            <consortium name="The Broad Institute Genomics Platform"/>
            <consortium name="The Broad Institute Genome Sequencing Center for Infectious Disease"/>
            <person name="Wu L."/>
            <person name="Ma J."/>
        </authorList>
    </citation>
    <scope>NUCLEOTIDE SEQUENCE [LARGE SCALE GENOMIC DNA]</scope>
    <source>
        <strain evidence="3">KCTC 23916</strain>
    </source>
</reference>
<gene>
    <name evidence="2" type="ORF">GCM10011282_19930</name>
</gene>
<evidence type="ECO:0000313" key="3">
    <source>
        <dbReference type="Proteomes" id="UP000620127"/>
    </source>
</evidence>
<dbReference type="InterPro" id="IPR050816">
    <property type="entry name" value="Flavin-dep_Halogenase_NPB"/>
</dbReference>
<accession>A0ABQ2XF23</accession>
<dbReference type="PANTHER" id="PTHR43747:SF1">
    <property type="entry name" value="SLR1998 PROTEIN"/>
    <property type="match status" value="1"/>
</dbReference>
<keyword evidence="3" id="KW-1185">Reference proteome</keyword>
<dbReference type="PANTHER" id="PTHR43747">
    <property type="entry name" value="FAD-BINDING PROTEIN"/>
    <property type="match status" value="1"/>
</dbReference>
<feature type="domain" description="FAD-binding" evidence="1">
    <location>
        <begin position="49"/>
        <end position="237"/>
    </location>
</feature>
<dbReference type="Pfam" id="PF01494">
    <property type="entry name" value="FAD_binding_3"/>
    <property type="match status" value="1"/>
</dbReference>
<name>A0ABQ2XF23_9BURK</name>
<dbReference type="EMBL" id="BMYT01000003">
    <property type="protein sequence ID" value="GGX13818.1"/>
    <property type="molecule type" value="Genomic_DNA"/>
</dbReference>
<dbReference type="SUPFAM" id="SSF51905">
    <property type="entry name" value="FAD/NAD(P)-binding domain"/>
    <property type="match status" value="1"/>
</dbReference>
<dbReference type="PRINTS" id="PR00420">
    <property type="entry name" value="RNGMNOXGNASE"/>
</dbReference>
<protein>
    <recommendedName>
        <fullName evidence="1">FAD-binding domain-containing protein</fullName>
    </recommendedName>
</protein>